<organism evidence="2 3">
    <name type="scientific">Gonapodya prolifera (strain JEL478)</name>
    <name type="common">Monoblepharis prolifera</name>
    <dbReference type="NCBI Taxonomy" id="1344416"/>
    <lineage>
        <taxon>Eukaryota</taxon>
        <taxon>Fungi</taxon>
        <taxon>Fungi incertae sedis</taxon>
        <taxon>Chytridiomycota</taxon>
        <taxon>Chytridiomycota incertae sedis</taxon>
        <taxon>Monoblepharidomycetes</taxon>
        <taxon>Monoblepharidales</taxon>
        <taxon>Gonapodyaceae</taxon>
        <taxon>Gonapodya</taxon>
    </lineage>
</organism>
<name>A0A139A0Z8_GONPJ</name>
<dbReference type="SUPFAM" id="SSF50985">
    <property type="entry name" value="RCC1/BLIP-II"/>
    <property type="match status" value="1"/>
</dbReference>
<sequence>MATDLPCIKSNVTPPHPHPFAIHTLQMVGYKQIPPPRSALLAFGLVTSGQLCLGTLGTASRPSWLVWDRAPVSSFASAPSGHDTKSHTHCNGSDVLLAFGSSTLGQLGLQLGVQPSLIQTFIPSVSAHLLRIDALHAGMDHTLTLTSSPSSLGAPTIWMTGWSVDGPLRRPSIAPNGERDGFDSAWRAVDLSPLLVPSLSWNIPPAHQPNIISISVGADYTVVMHTSSSSVNSAAHPRLATWGKGLDH</sequence>
<dbReference type="OrthoDB" id="5370059at2759"/>
<reference evidence="2 3" key="1">
    <citation type="journal article" date="2015" name="Genome Biol. Evol.">
        <title>Phylogenomic analyses indicate that early fungi evolved digesting cell walls of algal ancestors of land plants.</title>
        <authorList>
            <person name="Chang Y."/>
            <person name="Wang S."/>
            <person name="Sekimoto S."/>
            <person name="Aerts A.L."/>
            <person name="Choi C."/>
            <person name="Clum A."/>
            <person name="LaButti K.M."/>
            <person name="Lindquist E.A."/>
            <person name="Yee Ngan C."/>
            <person name="Ohm R.A."/>
            <person name="Salamov A.A."/>
            <person name="Grigoriev I.V."/>
            <person name="Spatafora J.W."/>
            <person name="Berbee M.L."/>
        </authorList>
    </citation>
    <scope>NUCLEOTIDE SEQUENCE [LARGE SCALE GENOMIC DNA]</scope>
    <source>
        <strain evidence="2 3">JEL478</strain>
    </source>
</reference>
<dbReference type="Gene3D" id="2.130.10.30">
    <property type="entry name" value="Regulator of chromosome condensation 1/beta-lactamase-inhibitor protein II"/>
    <property type="match status" value="1"/>
</dbReference>
<dbReference type="PROSITE" id="PS50012">
    <property type="entry name" value="RCC1_3"/>
    <property type="match status" value="1"/>
</dbReference>
<keyword evidence="3" id="KW-1185">Reference proteome</keyword>
<evidence type="ECO:0000256" key="1">
    <source>
        <dbReference type="PROSITE-ProRule" id="PRU00235"/>
    </source>
</evidence>
<gene>
    <name evidence="2" type="ORF">M427DRAFT_36990</name>
</gene>
<protein>
    <submittedName>
        <fullName evidence="2">Uncharacterized protein</fullName>
    </submittedName>
</protein>
<dbReference type="InterPro" id="IPR000408">
    <property type="entry name" value="Reg_chr_condens"/>
</dbReference>
<proteinExistence type="predicted"/>
<dbReference type="AlphaFoldDB" id="A0A139A0Z8"/>
<accession>A0A139A0Z8</accession>
<evidence type="ECO:0000313" key="2">
    <source>
        <dbReference type="EMBL" id="KXS10456.1"/>
    </source>
</evidence>
<dbReference type="InterPro" id="IPR009091">
    <property type="entry name" value="RCC1/BLIP-II"/>
</dbReference>
<dbReference type="Proteomes" id="UP000070544">
    <property type="component" value="Unassembled WGS sequence"/>
</dbReference>
<evidence type="ECO:0000313" key="3">
    <source>
        <dbReference type="Proteomes" id="UP000070544"/>
    </source>
</evidence>
<dbReference type="EMBL" id="KQ965821">
    <property type="protein sequence ID" value="KXS10456.1"/>
    <property type="molecule type" value="Genomic_DNA"/>
</dbReference>
<feature type="repeat" description="RCC1" evidence="1">
    <location>
        <begin position="94"/>
        <end position="148"/>
    </location>
</feature>